<reference evidence="4" key="2">
    <citation type="submission" date="2017-02" db="EMBL/GenBank/DDBJ databases">
        <authorList>
            <person name="Varghese N."/>
            <person name="Submissions S."/>
        </authorList>
    </citation>
    <scope>NUCLEOTIDE SEQUENCE [LARGE SCALE GENOMIC DNA]</scope>
    <source>
        <strain evidence="4">M1</strain>
    </source>
</reference>
<name>A0A1T5KWB9_9FIRM</name>
<organism evidence="1 4">
    <name type="scientific">Maledivibacter halophilus</name>
    <dbReference type="NCBI Taxonomy" id="36842"/>
    <lineage>
        <taxon>Bacteria</taxon>
        <taxon>Bacillati</taxon>
        <taxon>Bacillota</taxon>
        <taxon>Clostridia</taxon>
        <taxon>Peptostreptococcales</taxon>
        <taxon>Caminicellaceae</taxon>
        <taxon>Maledivibacter</taxon>
    </lineage>
</organism>
<accession>A0A1T5KWB9</accession>
<dbReference type="AlphaFoldDB" id="A0A1T5KWB9"/>
<dbReference type="RefSeq" id="WP_079491512.1">
    <property type="nucleotide sequence ID" value="NZ_FUZT01000005.1"/>
</dbReference>
<gene>
    <name evidence="1" type="ORF">SAMN02194393_02128</name>
    <name evidence="2" type="ORF">SAMN02194393_02524</name>
    <name evidence="3" type="ORF">SAMN02194393_03439</name>
</gene>
<evidence type="ECO:0000313" key="2">
    <source>
        <dbReference type="EMBL" id="SKC71860.1"/>
    </source>
</evidence>
<evidence type="ECO:0000313" key="3">
    <source>
        <dbReference type="EMBL" id="SKC80120.1"/>
    </source>
</evidence>
<sequence>MDLYNLIVRTIRKFLKEKHPDLYSIHYPVKAVVTKSYEVFVDIRLLDKYGKANDEYPEIPKVKVRNSYMVGDVVRVGFYYNDLGMPYVDGKVD</sequence>
<proteinExistence type="predicted"/>
<dbReference type="EMBL" id="FUZT01000008">
    <property type="protein sequence ID" value="SKC80120.1"/>
    <property type="molecule type" value="Genomic_DNA"/>
</dbReference>
<dbReference type="EMBL" id="FUZT01000006">
    <property type="protein sequence ID" value="SKC71860.1"/>
    <property type="molecule type" value="Genomic_DNA"/>
</dbReference>
<dbReference type="EMBL" id="FUZT01000005">
    <property type="protein sequence ID" value="SKC68084.1"/>
    <property type="molecule type" value="Genomic_DNA"/>
</dbReference>
<evidence type="ECO:0000313" key="1">
    <source>
        <dbReference type="EMBL" id="SKC68084.1"/>
    </source>
</evidence>
<protein>
    <submittedName>
        <fullName evidence="1">Uncharacterized protein</fullName>
    </submittedName>
</protein>
<dbReference type="Proteomes" id="UP000190285">
    <property type="component" value="Unassembled WGS sequence"/>
</dbReference>
<evidence type="ECO:0000313" key="4">
    <source>
        <dbReference type="Proteomes" id="UP000190285"/>
    </source>
</evidence>
<reference evidence="1 4" key="1">
    <citation type="submission" date="2017-02" db="EMBL/GenBank/DDBJ databases">
        <authorList>
            <person name="Peterson S.W."/>
        </authorList>
    </citation>
    <scope>NUCLEOTIDE SEQUENCE [LARGE SCALE GENOMIC DNA]</scope>
    <source>
        <strain evidence="1 4">M1</strain>
    </source>
</reference>
<keyword evidence="4" id="KW-1185">Reference proteome</keyword>
<dbReference type="STRING" id="36842.SAMN02194393_02128"/>
<dbReference type="OrthoDB" id="1808033at2"/>